<name>A0A096FLR0_COMTE</name>
<gene>
    <name evidence="1" type="ORF">P353_08285</name>
</gene>
<reference evidence="1 2" key="1">
    <citation type="submission" date="2013-09" db="EMBL/GenBank/DDBJ databases">
        <title>High correlation between genotypes and phenotypes of environmental bacteria Comamonas testosteroni strains.</title>
        <authorList>
            <person name="Liu L."/>
            <person name="Zhu W."/>
            <person name="Xia X."/>
            <person name="Xu B."/>
            <person name="Luo M."/>
            <person name="Wang G."/>
        </authorList>
    </citation>
    <scope>NUCLEOTIDE SEQUENCE [LARGE SCALE GENOMIC DNA]</scope>
    <source>
        <strain evidence="1 2">JL40</strain>
    </source>
</reference>
<evidence type="ECO:0000313" key="1">
    <source>
        <dbReference type="EMBL" id="KGH30849.1"/>
    </source>
</evidence>
<comment type="caution">
    <text evidence="1">The sequence shown here is derived from an EMBL/GenBank/DDBJ whole genome shotgun (WGS) entry which is preliminary data.</text>
</comment>
<dbReference type="EMBL" id="AWOR01000037">
    <property type="protein sequence ID" value="KGH30849.1"/>
    <property type="molecule type" value="Genomic_DNA"/>
</dbReference>
<dbReference type="Proteomes" id="UP000029553">
    <property type="component" value="Unassembled WGS sequence"/>
</dbReference>
<accession>A0A096FLR0</accession>
<proteinExistence type="predicted"/>
<sequence>MLKLQRDLEESEAKLREAGFSVANGSVRKFDLRTIEAINVLVLGMGQKPKRLTKKATKLLEEAGCNEISDDYVMLGSTDLRVLLSDAAIDDLNAQARDQDSYK</sequence>
<protein>
    <submittedName>
        <fullName evidence="1">Uncharacterized protein</fullName>
    </submittedName>
</protein>
<dbReference type="AlphaFoldDB" id="A0A096FLR0"/>
<organism evidence="1 2">
    <name type="scientific">Comamonas testosteroni</name>
    <name type="common">Pseudomonas testosteroni</name>
    <dbReference type="NCBI Taxonomy" id="285"/>
    <lineage>
        <taxon>Bacteria</taxon>
        <taxon>Pseudomonadati</taxon>
        <taxon>Pseudomonadota</taxon>
        <taxon>Betaproteobacteria</taxon>
        <taxon>Burkholderiales</taxon>
        <taxon>Comamonadaceae</taxon>
        <taxon>Comamonas</taxon>
    </lineage>
</organism>
<evidence type="ECO:0000313" key="2">
    <source>
        <dbReference type="Proteomes" id="UP000029553"/>
    </source>
</evidence>